<dbReference type="Pfam" id="PF08021">
    <property type="entry name" value="FAD_binding_9"/>
    <property type="match status" value="1"/>
</dbReference>
<sequence>MTSHDRPTPVRLDNAADHDRDIKEYRATITSVTRPSPSILRIAAHLPGSQAVPEWSLPNVAIRFYLDERYDRHTRVYTVREYDADSEEAIIDVVQHGTESPMMRWSRDVAAGDVLVLTGPRPHAVVPRPKSRRVVLFADDTAIPALAALLDQWPAGYWGTAWACTSDLAAVAELHRPAGVEIIHLDPAHSPDAAPLASAALGLADPRGLGVWAAGERDEIRTIRRHFRRTVGLPKEDVAVFGYWKRGVSNTDIDRHRKEVYERLAAEGRGMESVDDLSLPI</sequence>
<dbReference type="Pfam" id="PF04954">
    <property type="entry name" value="SIP"/>
    <property type="match status" value="1"/>
</dbReference>
<dbReference type="SUPFAM" id="SSF63380">
    <property type="entry name" value="Riboflavin synthase domain-like"/>
    <property type="match status" value="1"/>
</dbReference>
<dbReference type="CDD" id="cd06193">
    <property type="entry name" value="siderophore_interacting"/>
    <property type="match status" value="1"/>
</dbReference>
<comment type="caution">
    <text evidence="3">The sequence shown here is derived from an EMBL/GenBank/DDBJ whole genome shotgun (WGS) entry which is preliminary data.</text>
</comment>
<dbReference type="InterPro" id="IPR007037">
    <property type="entry name" value="SIP_rossman_dom"/>
</dbReference>
<dbReference type="Gene3D" id="2.40.30.10">
    <property type="entry name" value="Translation factors"/>
    <property type="match status" value="1"/>
</dbReference>
<evidence type="ECO:0000313" key="3">
    <source>
        <dbReference type="EMBL" id="MBP2331975.1"/>
    </source>
</evidence>
<accession>A0ABS4U5Q8</accession>
<organism evidence="3 4">
    <name type="scientific">Corynebacterium freneyi</name>
    <dbReference type="NCBI Taxonomy" id="134034"/>
    <lineage>
        <taxon>Bacteria</taxon>
        <taxon>Bacillati</taxon>
        <taxon>Actinomycetota</taxon>
        <taxon>Actinomycetes</taxon>
        <taxon>Mycobacteriales</taxon>
        <taxon>Corynebacteriaceae</taxon>
        <taxon>Corynebacterium</taxon>
    </lineage>
</organism>
<name>A0ABS4U5Q8_9CORY</name>
<protein>
    <submittedName>
        <fullName evidence="3">NADPH-dependent ferric siderophore reductase</fullName>
    </submittedName>
</protein>
<feature type="domain" description="Siderophore-interacting FAD-binding" evidence="2">
    <location>
        <begin position="66"/>
        <end position="121"/>
    </location>
</feature>
<evidence type="ECO:0000259" key="1">
    <source>
        <dbReference type="Pfam" id="PF04954"/>
    </source>
</evidence>
<gene>
    <name evidence="3" type="ORF">JOF33_000674</name>
</gene>
<dbReference type="PANTHER" id="PTHR30157">
    <property type="entry name" value="FERRIC REDUCTASE, NADPH-DEPENDENT"/>
    <property type="match status" value="1"/>
</dbReference>
<dbReference type="Gene3D" id="3.40.50.80">
    <property type="entry name" value="Nucleotide-binding domain of ferredoxin-NADP reductase (FNR) module"/>
    <property type="match status" value="1"/>
</dbReference>
<dbReference type="EMBL" id="JAGINY010000001">
    <property type="protein sequence ID" value="MBP2331975.1"/>
    <property type="molecule type" value="Genomic_DNA"/>
</dbReference>
<reference evidence="3 4" key="1">
    <citation type="submission" date="2021-03" db="EMBL/GenBank/DDBJ databases">
        <title>Sequencing the genomes of 1000 actinobacteria strains.</title>
        <authorList>
            <person name="Klenk H.-P."/>
        </authorList>
    </citation>
    <scope>NUCLEOTIDE SEQUENCE [LARGE SCALE GENOMIC DNA]</scope>
    <source>
        <strain evidence="3 4">DSM 44506</strain>
    </source>
</reference>
<dbReference type="InterPro" id="IPR039261">
    <property type="entry name" value="FNR_nucleotide-bd"/>
</dbReference>
<evidence type="ECO:0000259" key="2">
    <source>
        <dbReference type="Pfam" id="PF08021"/>
    </source>
</evidence>
<dbReference type="InterPro" id="IPR013113">
    <property type="entry name" value="SIP_FAD-bd"/>
</dbReference>
<keyword evidence="4" id="KW-1185">Reference proteome</keyword>
<dbReference type="InterPro" id="IPR039374">
    <property type="entry name" value="SIP_fam"/>
</dbReference>
<dbReference type="RefSeq" id="WP_209652256.1">
    <property type="nucleotide sequence ID" value="NZ_CP047357.1"/>
</dbReference>
<dbReference type="InterPro" id="IPR017938">
    <property type="entry name" value="Riboflavin_synthase-like_b-brl"/>
</dbReference>
<dbReference type="Proteomes" id="UP001519305">
    <property type="component" value="Unassembled WGS sequence"/>
</dbReference>
<feature type="domain" description="SIP-like Rossmann fold" evidence="1">
    <location>
        <begin position="133"/>
        <end position="247"/>
    </location>
</feature>
<evidence type="ECO:0000313" key="4">
    <source>
        <dbReference type="Proteomes" id="UP001519305"/>
    </source>
</evidence>
<dbReference type="PANTHER" id="PTHR30157:SF0">
    <property type="entry name" value="NADPH-DEPENDENT FERRIC-CHELATE REDUCTASE"/>
    <property type="match status" value="1"/>
</dbReference>
<proteinExistence type="predicted"/>